<dbReference type="OrthoDB" id="112290at2"/>
<organism evidence="1 2">
    <name type="scientific">Oceanobacillus iheyensis (strain DSM 14371 / CIP 107618 / JCM 11309 / KCTC 3954 / HTE831)</name>
    <dbReference type="NCBI Taxonomy" id="221109"/>
    <lineage>
        <taxon>Bacteria</taxon>
        <taxon>Bacillati</taxon>
        <taxon>Bacillota</taxon>
        <taxon>Bacilli</taxon>
        <taxon>Bacillales</taxon>
        <taxon>Bacillaceae</taxon>
        <taxon>Oceanobacillus</taxon>
    </lineage>
</organism>
<sequence>MSILFNNVTIKQNWELLSPWKQDAYQYFQSMIGEKNDYPCVPARQGLKNNMLRFGFLDNVDDTKVLASSLKEYGDTSKAIGQYTSLIIFIPMDDDTQATVEDYQVLFWDLLSDVTNYDTSDWPATIPDNPEHHEWEFCFDGEPYFAFCATPVHQLRKSRYFPYMMLAFQPRFVFDELNASTSYGRKMKKVIRQRLQAFDSIPAHPDLKWYGNSDNHEWKQYFIGDDDQTLSKCPFTRFKQRISNLTKMK</sequence>
<dbReference type="EMBL" id="BA000028">
    <property type="protein sequence ID" value="BAC15151.1"/>
    <property type="molecule type" value="Genomic_DNA"/>
</dbReference>
<evidence type="ECO:0000313" key="1">
    <source>
        <dbReference type="EMBL" id="BAC15151.1"/>
    </source>
</evidence>
<dbReference type="PhylomeDB" id="Q8ELM7"/>
<dbReference type="PANTHER" id="PTHR40045">
    <property type="entry name" value="YCGG FAMILY PROTEIN"/>
    <property type="match status" value="1"/>
</dbReference>
<dbReference type="PANTHER" id="PTHR40045:SF1">
    <property type="entry name" value="YQCI_YCGG FAMILY PROTEIN"/>
    <property type="match status" value="1"/>
</dbReference>
<gene>
    <name evidence="1" type="ordered locus">OB3195</name>
</gene>
<dbReference type="Proteomes" id="UP000000822">
    <property type="component" value="Chromosome"/>
</dbReference>
<dbReference type="RefSeq" id="WP_011067591.1">
    <property type="nucleotide sequence ID" value="NC_004193.1"/>
</dbReference>
<dbReference type="eggNOG" id="COG3403">
    <property type="taxonomic scope" value="Bacteria"/>
</dbReference>
<dbReference type="InterPro" id="IPR014988">
    <property type="entry name" value="Uncharacterised_YqcI/YcgG"/>
</dbReference>
<evidence type="ECO:0000313" key="2">
    <source>
        <dbReference type="Proteomes" id="UP000000822"/>
    </source>
</evidence>
<dbReference type="HOGENOM" id="CLU_067506_0_0_9"/>
<name>Q8ELM7_OCEIH</name>
<keyword evidence="2" id="KW-1185">Reference proteome</keyword>
<reference evidence="1 2" key="2">
    <citation type="journal article" date="2002" name="Nucleic Acids Res.">
        <title>Genome sequence of Oceanobacillus iheyensis isolated from the Iheya Ridge and its unexpected adaptive capabilities to extreme environments.</title>
        <authorList>
            <person name="Takami H."/>
            <person name="Takaki Y."/>
            <person name="Uchiyama I."/>
        </authorList>
    </citation>
    <scope>NUCLEOTIDE SEQUENCE [LARGE SCALE GENOMIC DNA]</scope>
    <source>
        <strain evidence="2">DSM 14371 / CIP 107618 / JCM 11309 / KCTC 3954 / HTE831</strain>
    </source>
</reference>
<dbReference type="AlphaFoldDB" id="Q8ELM7"/>
<proteinExistence type="predicted"/>
<dbReference type="Pfam" id="PF08892">
    <property type="entry name" value="YqcI_YcgG"/>
    <property type="match status" value="1"/>
</dbReference>
<dbReference type="STRING" id="221109.gene:10735447"/>
<dbReference type="KEGG" id="oih:OB3195"/>
<accession>Q8ELM7</accession>
<reference evidence="1 2" key="1">
    <citation type="journal article" date="2001" name="FEMS Microbiol. Lett.">
        <title>Oceanobacillus iheyensis gen. nov., sp. nov., a deep-sea extremely halotolerant and alkaliphilic species isolated from a depth of 1050 m on the Iheya Ridge.</title>
        <authorList>
            <person name="Lu J."/>
            <person name="Nogi Y."/>
            <person name="Takami H."/>
        </authorList>
    </citation>
    <scope>NUCLEOTIDE SEQUENCE [LARGE SCALE GENOMIC DNA]</scope>
    <source>
        <strain evidence="2">DSM 14371 / CIP 107618 / JCM 11309 / KCTC 3954 / HTE831</strain>
    </source>
</reference>
<protein>
    <submittedName>
        <fullName evidence="1">Hypothetical conserved protein</fullName>
    </submittedName>
</protein>